<organism evidence="11 12">
    <name type="scientific">Candidatus Desulfovibrio intestinipullorum</name>
    <dbReference type="NCBI Taxonomy" id="2838536"/>
    <lineage>
        <taxon>Bacteria</taxon>
        <taxon>Pseudomonadati</taxon>
        <taxon>Thermodesulfobacteriota</taxon>
        <taxon>Desulfovibrionia</taxon>
        <taxon>Desulfovibrionales</taxon>
        <taxon>Desulfovibrionaceae</taxon>
        <taxon>Desulfovibrio</taxon>
    </lineage>
</organism>
<dbReference type="EMBL" id="DXHV01000032">
    <property type="protein sequence ID" value="HIW00087.1"/>
    <property type="molecule type" value="Genomic_DNA"/>
</dbReference>
<feature type="compositionally biased region" description="Basic and acidic residues" evidence="7">
    <location>
        <begin position="1"/>
        <end position="10"/>
    </location>
</feature>
<dbReference type="GO" id="GO:0009236">
    <property type="term" value="P:cobalamin biosynthetic process"/>
    <property type="evidence" value="ECO:0007669"/>
    <property type="project" value="UniProtKB-KW"/>
</dbReference>
<sequence length="973" mass="102364">MPGTHARHESGQIPHSASSQVPGALPGALQDNALENQACPAKEQGSRPFAVTFAGAGPGAVDLLTLRALQALKNADLVLYAGSLVNPQLLDLCKPGCRLEDASRLSLAEQVALMSTHARKGWRVVRLHSGDPSLYGAIREQMTALASLGIPSVVIPGVTSALAAAASLGCELTLPEVSQSVVLTRSQGRTPLPGAQAPAAFARTSATLVFYLSAGHFAELSHELVSEGGLAPDTPCAAVMRVSWPDERIVRGTLATIAGQAARAGMTRQTLLLVGEATRPVHAMHQGTGAEDAQHNKVQPRASRLYAADFSHGYRNTLASEAFTGPIGVLSASADGLRVARQICQALGSQATLLDGPQALGTRWQDFAGFVCVAATGLIVRLAAPLLKSKTTDPALVCLDRDGRFVVSLCGGHLAGANRLARRVARITQGQAVISTATDCAGLVAFDEAAAREGARILNPEALVALNRALLEGETIDFHGPASLWEHYWRNVPHVRLAADTARDSAQDSAQPHAAARLAVYWDVPPTDDSADDPSETALVVRRASLVLGAGCHRDVDTELFCACALDYLQGAGVEPEDIACVASLTKKGEEPALQALMQRLGCPFAGYAPEELARVEGVVTRSATVHRYMGTTSVSEAAALACARRLGGSARLVAPREARHKCMTFALARVGHGTPVATDCPAPDMPGQDDPFAATPCGRLVVAGLGSGEPGSLTLDVARALEEAEVVVGYTTYMDMVRRLLGPETSGPGASDREYLQSGMRDEIGRCHLAFERALQGKRVCLVCSGDPGLLAMAGLVLELKSRNAAYRSVPVTILPGVTAALLAGARLGAPLQNGCVLLSLSDLLVPASEVLRNVACALSSALPLAVYNPAGKKRRILLHKTLELAKQLRGDDLPCALVREAGKPAEEVWTGLLKDLPQDRVDMSTLLILGSHRSRLEDGIFYEARGYEDKYGDKYGDRGAPPAEKSGEHHA</sequence>
<evidence type="ECO:0000259" key="8">
    <source>
        <dbReference type="Pfam" id="PF00590"/>
    </source>
</evidence>
<dbReference type="InterPro" id="IPR014777">
    <property type="entry name" value="4pyrrole_Mease_sub1"/>
</dbReference>
<reference evidence="11" key="1">
    <citation type="journal article" date="2021" name="PeerJ">
        <title>Extensive microbial diversity within the chicken gut microbiome revealed by metagenomics and culture.</title>
        <authorList>
            <person name="Gilroy R."/>
            <person name="Ravi A."/>
            <person name="Getino M."/>
            <person name="Pursley I."/>
            <person name="Horton D.L."/>
            <person name="Alikhan N.F."/>
            <person name="Baker D."/>
            <person name="Gharbi K."/>
            <person name="Hall N."/>
            <person name="Watson M."/>
            <person name="Adriaenssens E.M."/>
            <person name="Foster-Nyarko E."/>
            <person name="Jarju S."/>
            <person name="Secka A."/>
            <person name="Antonio M."/>
            <person name="Oren A."/>
            <person name="Chaudhuri R.R."/>
            <person name="La Ragione R."/>
            <person name="Hildebrand F."/>
            <person name="Pallen M.J."/>
        </authorList>
    </citation>
    <scope>NUCLEOTIDE SEQUENCE</scope>
    <source>
        <strain evidence="11">ChiHecec2B26-446</strain>
    </source>
</reference>
<dbReference type="CDD" id="cd11641">
    <property type="entry name" value="Precorrin-4_C11-MT"/>
    <property type="match status" value="1"/>
</dbReference>
<dbReference type="Pfam" id="PF01890">
    <property type="entry name" value="CbiG_C"/>
    <property type="match status" value="1"/>
</dbReference>
<feature type="domain" description="Cobalamin synthesis G N-terminal" evidence="10">
    <location>
        <begin position="360"/>
        <end position="439"/>
    </location>
</feature>
<dbReference type="InterPro" id="IPR000878">
    <property type="entry name" value="4pyrrol_Mease"/>
</dbReference>
<keyword evidence="3" id="KW-0169">Cobalamin biosynthesis</keyword>
<evidence type="ECO:0000256" key="7">
    <source>
        <dbReference type="SAM" id="MobiDB-lite"/>
    </source>
</evidence>
<dbReference type="Pfam" id="PF00590">
    <property type="entry name" value="TP_methylase"/>
    <property type="match status" value="2"/>
</dbReference>
<dbReference type="Gene3D" id="3.40.1010.10">
    <property type="entry name" value="Cobalt-precorrin-4 Transmethylase, Domain 1"/>
    <property type="match status" value="2"/>
</dbReference>
<feature type="domain" description="Tetrapyrrole methylase" evidence="8">
    <location>
        <begin position="700"/>
        <end position="918"/>
    </location>
</feature>
<dbReference type="InterPro" id="IPR051810">
    <property type="entry name" value="Precorrin_MeTrfase"/>
</dbReference>
<dbReference type="InterPro" id="IPR036518">
    <property type="entry name" value="CobE/GbiG_C_sf"/>
</dbReference>
<accession>A0A9D1PUS0</accession>
<dbReference type="Pfam" id="PF11760">
    <property type="entry name" value="CbiG_N"/>
    <property type="match status" value="1"/>
</dbReference>
<dbReference type="Gene3D" id="3.30.950.10">
    <property type="entry name" value="Methyltransferase, Cobalt-precorrin-4 Transmethylase, Domain 2"/>
    <property type="match status" value="2"/>
</dbReference>
<dbReference type="InterPro" id="IPR035996">
    <property type="entry name" value="4pyrrol_Methylase_sf"/>
</dbReference>
<dbReference type="InterPro" id="IPR006362">
    <property type="entry name" value="Cbl_synth_CobM/CibF"/>
</dbReference>
<dbReference type="NCBIfam" id="TIGR01465">
    <property type="entry name" value="cobM_cbiF"/>
    <property type="match status" value="1"/>
</dbReference>
<evidence type="ECO:0000313" key="11">
    <source>
        <dbReference type="EMBL" id="HIW00087.1"/>
    </source>
</evidence>
<dbReference type="AlphaFoldDB" id="A0A9D1PUS0"/>
<dbReference type="PANTHER" id="PTHR47036">
    <property type="entry name" value="COBALT-FACTOR III C(17)-METHYLTRANSFERASE-RELATED"/>
    <property type="match status" value="1"/>
</dbReference>
<evidence type="ECO:0000259" key="10">
    <source>
        <dbReference type="Pfam" id="PF11760"/>
    </source>
</evidence>
<dbReference type="EC" id="2.1.1.133" evidence="11"/>
<comment type="pathway">
    <text evidence="1">Cofactor biosynthesis; adenosylcobalamin biosynthesis.</text>
</comment>
<feature type="region of interest" description="Disordered" evidence="7">
    <location>
        <begin position="1"/>
        <end position="27"/>
    </location>
</feature>
<evidence type="ECO:0000256" key="1">
    <source>
        <dbReference type="ARBA" id="ARBA00004953"/>
    </source>
</evidence>
<keyword evidence="6" id="KW-0949">S-adenosyl-L-methionine</keyword>
<dbReference type="Proteomes" id="UP000886752">
    <property type="component" value="Unassembled WGS sequence"/>
</dbReference>
<name>A0A9D1PUS0_9BACT</name>
<dbReference type="GO" id="GO:0046026">
    <property type="term" value="F:precorrin-4 C11-methyltransferase activity"/>
    <property type="evidence" value="ECO:0007669"/>
    <property type="project" value="UniProtKB-EC"/>
</dbReference>
<feature type="domain" description="CobE/GbiG C-terminal" evidence="9">
    <location>
        <begin position="546"/>
        <end position="669"/>
    </location>
</feature>
<keyword evidence="5 11" id="KW-0808">Transferase</keyword>
<feature type="domain" description="Tetrapyrrole methylase" evidence="8">
    <location>
        <begin position="51"/>
        <end position="257"/>
    </location>
</feature>
<evidence type="ECO:0000256" key="3">
    <source>
        <dbReference type="ARBA" id="ARBA00022573"/>
    </source>
</evidence>
<feature type="region of interest" description="Disordered" evidence="7">
    <location>
        <begin position="952"/>
        <end position="973"/>
    </location>
</feature>
<dbReference type="InterPro" id="IPR014776">
    <property type="entry name" value="4pyrrole_Mease_sub2"/>
</dbReference>
<keyword evidence="4 11" id="KW-0489">Methyltransferase</keyword>
<dbReference type="Gene3D" id="3.30.420.180">
    <property type="entry name" value="CobE/GbiG C-terminal domain"/>
    <property type="match status" value="1"/>
</dbReference>
<evidence type="ECO:0000256" key="6">
    <source>
        <dbReference type="ARBA" id="ARBA00022691"/>
    </source>
</evidence>
<dbReference type="SUPFAM" id="SSF53790">
    <property type="entry name" value="Tetrapyrrole methylase"/>
    <property type="match status" value="2"/>
</dbReference>
<evidence type="ECO:0000313" key="12">
    <source>
        <dbReference type="Proteomes" id="UP000886752"/>
    </source>
</evidence>
<dbReference type="InterPro" id="IPR002750">
    <property type="entry name" value="CobE/GbiG_C"/>
</dbReference>
<dbReference type="SUPFAM" id="SSF159672">
    <property type="entry name" value="CbiG N-terminal domain-like"/>
    <property type="match status" value="1"/>
</dbReference>
<proteinExistence type="inferred from homology"/>
<comment type="similarity">
    <text evidence="2">Belongs to the precorrin methyltransferase family.</text>
</comment>
<evidence type="ECO:0000259" key="9">
    <source>
        <dbReference type="Pfam" id="PF01890"/>
    </source>
</evidence>
<dbReference type="InterPro" id="IPR038029">
    <property type="entry name" value="GbiG_N_sf"/>
</dbReference>
<dbReference type="InterPro" id="IPR006363">
    <property type="entry name" value="Cbl_synth_CobJ/CibH_dom"/>
</dbReference>
<evidence type="ECO:0000256" key="2">
    <source>
        <dbReference type="ARBA" id="ARBA00005879"/>
    </source>
</evidence>
<dbReference type="InterPro" id="IPR021744">
    <property type="entry name" value="CbiG_N"/>
</dbReference>
<dbReference type="GO" id="GO:0032259">
    <property type="term" value="P:methylation"/>
    <property type="evidence" value="ECO:0007669"/>
    <property type="project" value="UniProtKB-KW"/>
</dbReference>
<evidence type="ECO:0000256" key="5">
    <source>
        <dbReference type="ARBA" id="ARBA00022679"/>
    </source>
</evidence>
<dbReference type="SUPFAM" id="SSF159664">
    <property type="entry name" value="CobE/GbiG C-terminal domain-like"/>
    <property type="match status" value="1"/>
</dbReference>
<evidence type="ECO:0000256" key="4">
    <source>
        <dbReference type="ARBA" id="ARBA00022603"/>
    </source>
</evidence>
<dbReference type="PANTHER" id="PTHR47036:SF1">
    <property type="entry name" value="COBALT-FACTOR III C(17)-METHYLTRANSFERASE-RELATED"/>
    <property type="match status" value="1"/>
</dbReference>
<gene>
    <name evidence="11" type="primary">cobM</name>
    <name evidence="11" type="ORF">H9894_02730</name>
</gene>
<comment type="caution">
    <text evidence="11">The sequence shown here is derived from an EMBL/GenBank/DDBJ whole genome shotgun (WGS) entry which is preliminary data.</text>
</comment>
<dbReference type="Gene3D" id="3.40.50.11220">
    <property type="match status" value="1"/>
</dbReference>
<protein>
    <submittedName>
        <fullName evidence="11">Precorrin-4 C(11)-methyltransferase</fullName>
        <ecNumber evidence="11">2.1.1.133</ecNumber>
    </submittedName>
</protein>
<reference evidence="11" key="2">
    <citation type="submission" date="2021-04" db="EMBL/GenBank/DDBJ databases">
        <authorList>
            <person name="Gilroy R."/>
        </authorList>
    </citation>
    <scope>NUCLEOTIDE SEQUENCE</scope>
    <source>
        <strain evidence="11">ChiHecec2B26-446</strain>
    </source>
</reference>
<dbReference type="CDD" id="cd11646">
    <property type="entry name" value="Precorrin_3B_C17_MT"/>
    <property type="match status" value="1"/>
</dbReference>